<organism evidence="1 2">
    <name type="scientific">Pleurodeles waltl</name>
    <name type="common">Iberian ribbed newt</name>
    <dbReference type="NCBI Taxonomy" id="8319"/>
    <lineage>
        <taxon>Eukaryota</taxon>
        <taxon>Metazoa</taxon>
        <taxon>Chordata</taxon>
        <taxon>Craniata</taxon>
        <taxon>Vertebrata</taxon>
        <taxon>Euteleostomi</taxon>
        <taxon>Amphibia</taxon>
        <taxon>Batrachia</taxon>
        <taxon>Caudata</taxon>
        <taxon>Salamandroidea</taxon>
        <taxon>Salamandridae</taxon>
        <taxon>Pleurodelinae</taxon>
        <taxon>Pleurodeles</taxon>
    </lineage>
</organism>
<dbReference type="Proteomes" id="UP001066276">
    <property type="component" value="Chromosome 4_2"/>
</dbReference>
<dbReference type="AlphaFoldDB" id="A0AAV7SPR1"/>
<keyword evidence="2" id="KW-1185">Reference proteome</keyword>
<evidence type="ECO:0000313" key="1">
    <source>
        <dbReference type="EMBL" id="KAJ1166053.1"/>
    </source>
</evidence>
<feature type="non-terminal residue" evidence="1">
    <location>
        <position position="87"/>
    </location>
</feature>
<name>A0AAV7SPR1_PLEWA</name>
<protein>
    <submittedName>
        <fullName evidence="1">Uncharacterized protein</fullName>
    </submittedName>
</protein>
<gene>
    <name evidence="1" type="ORF">NDU88_006463</name>
</gene>
<comment type="caution">
    <text evidence="1">The sequence shown here is derived from an EMBL/GenBank/DDBJ whole genome shotgun (WGS) entry which is preliminary data.</text>
</comment>
<feature type="non-terminal residue" evidence="1">
    <location>
        <position position="1"/>
    </location>
</feature>
<evidence type="ECO:0000313" key="2">
    <source>
        <dbReference type="Proteomes" id="UP001066276"/>
    </source>
</evidence>
<proteinExistence type="predicted"/>
<sequence>VAGLEGFQNWDNIGISTLGDVWNGSHIQSFEDLQKNFSLNKTQFHRYLQLRHALSVHIRVGETIPECSPMEAKALMGSLGKGGVSQI</sequence>
<accession>A0AAV7SPR1</accession>
<reference evidence="1" key="1">
    <citation type="journal article" date="2022" name="bioRxiv">
        <title>Sequencing and chromosome-scale assembly of the giantPleurodeles waltlgenome.</title>
        <authorList>
            <person name="Brown T."/>
            <person name="Elewa A."/>
            <person name="Iarovenko S."/>
            <person name="Subramanian E."/>
            <person name="Araus A.J."/>
            <person name="Petzold A."/>
            <person name="Susuki M."/>
            <person name="Suzuki K.-i.T."/>
            <person name="Hayashi T."/>
            <person name="Toyoda A."/>
            <person name="Oliveira C."/>
            <person name="Osipova E."/>
            <person name="Leigh N.D."/>
            <person name="Simon A."/>
            <person name="Yun M.H."/>
        </authorList>
    </citation>
    <scope>NUCLEOTIDE SEQUENCE</scope>
    <source>
        <strain evidence="1">20211129_DDA</strain>
        <tissue evidence="1">Liver</tissue>
    </source>
</reference>
<dbReference type="EMBL" id="JANPWB010000008">
    <property type="protein sequence ID" value="KAJ1166053.1"/>
    <property type="molecule type" value="Genomic_DNA"/>
</dbReference>